<dbReference type="AlphaFoldDB" id="A0A2W4EFF3"/>
<proteinExistence type="predicted"/>
<sequence length="82" mass="8981">MTALGAFSQGFAALTVAKVGDDNVNSEFATFFRTTVLLMAAGLMLYRELAGAVIRFAARLAFPLPVRPCHRRIVDLLHLTEQ</sequence>
<dbReference type="Proteomes" id="UP000248925">
    <property type="component" value="Unassembled WGS sequence"/>
</dbReference>
<keyword evidence="2" id="KW-1185">Reference proteome</keyword>
<dbReference type="OrthoDB" id="9806718at2"/>
<gene>
    <name evidence="1" type="ORF">CPY51_24230</name>
</gene>
<accession>A0A2W4EFF3</accession>
<comment type="caution">
    <text evidence="1">The sequence shown here is derived from an EMBL/GenBank/DDBJ whole genome shotgun (WGS) entry which is preliminary data.</text>
</comment>
<evidence type="ECO:0000313" key="2">
    <source>
        <dbReference type="Proteomes" id="UP000248925"/>
    </source>
</evidence>
<reference evidence="1 2" key="1">
    <citation type="journal article" date="2018" name="Sci. Rep.">
        <title>Rhizobium tumorigenes sp. nov., a novel plant tumorigenic bacterium isolated from cane gall tumors on thornless blackberry.</title>
        <authorList>
            <person name="Kuzmanovi N."/>
            <person name="Smalla K."/>
            <person name="Gronow S."/>
            <person name="PuBawska J."/>
        </authorList>
    </citation>
    <scope>NUCLEOTIDE SEQUENCE [LARGE SCALE GENOMIC DNA]</scope>
    <source>
        <strain evidence="1 2">CCBAU 85046</strain>
    </source>
</reference>
<name>A0A2W4EFF3_9HYPH</name>
<organism evidence="1 2">
    <name type="scientific">Rhizobium tubonense</name>
    <dbReference type="NCBI Taxonomy" id="484088"/>
    <lineage>
        <taxon>Bacteria</taxon>
        <taxon>Pseudomonadati</taxon>
        <taxon>Pseudomonadota</taxon>
        <taxon>Alphaproteobacteria</taxon>
        <taxon>Hyphomicrobiales</taxon>
        <taxon>Rhizobiaceae</taxon>
        <taxon>Rhizobium/Agrobacterium group</taxon>
        <taxon>Rhizobium</taxon>
    </lineage>
</organism>
<protein>
    <recommendedName>
        <fullName evidence="3">EamA domain-containing protein</fullName>
    </recommendedName>
</protein>
<evidence type="ECO:0008006" key="3">
    <source>
        <dbReference type="Google" id="ProtNLM"/>
    </source>
</evidence>
<evidence type="ECO:0000313" key="1">
    <source>
        <dbReference type="EMBL" id="PZM09970.1"/>
    </source>
</evidence>
<dbReference type="EMBL" id="PCDP01000056">
    <property type="protein sequence ID" value="PZM09970.1"/>
    <property type="molecule type" value="Genomic_DNA"/>
</dbReference>